<dbReference type="STRING" id="1048205.AB852_21860"/>
<reference evidence="2 3" key="1">
    <citation type="submission" date="2015-06" db="EMBL/GenBank/DDBJ databases">
        <title>Cloning and characterization of the uncialamcin biosynthetic gene cluster.</title>
        <authorList>
            <person name="Yan X."/>
            <person name="Huang T."/>
            <person name="Ge H."/>
            <person name="Shen B."/>
        </authorList>
    </citation>
    <scope>NUCLEOTIDE SEQUENCE [LARGE SCALE GENOMIC DNA]</scope>
    <source>
        <strain evidence="2 3">DCA2648</strain>
    </source>
</reference>
<dbReference type="AlphaFoldDB" id="A0A1Q4V607"/>
<name>A0A1Q4V607_9ACTN</name>
<protein>
    <submittedName>
        <fullName evidence="2">Uncharacterized protein</fullName>
    </submittedName>
</protein>
<gene>
    <name evidence="2" type="ORF">AB852_21860</name>
</gene>
<accession>A0A1Q4V607</accession>
<dbReference type="RefSeq" id="WP_073791714.1">
    <property type="nucleotide sequence ID" value="NZ_CP109290.1"/>
</dbReference>
<evidence type="ECO:0000313" key="2">
    <source>
        <dbReference type="EMBL" id="OKH93235.1"/>
    </source>
</evidence>
<evidence type="ECO:0000256" key="1">
    <source>
        <dbReference type="SAM" id="MobiDB-lite"/>
    </source>
</evidence>
<sequence>MNMQEAADRADALLDLTFKAIRPPVQWAHGDTTTGSCDLSRRRVVMTVISEQMRGSFLGVVERAWEKADVRITNVNKNKEFPALYAKTADGFGLRLSIAGEGQAFFEVATPCVEESEVAEPTAEPNGPSYKDVDPIPRPNVRSPFWSADKAP</sequence>
<dbReference type="Proteomes" id="UP000186455">
    <property type="component" value="Unassembled WGS sequence"/>
</dbReference>
<evidence type="ECO:0000313" key="3">
    <source>
        <dbReference type="Proteomes" id="UP000186455"/>
    </source>
</evidence>
<keyword evidence="3" id="KW-1185">Reference proteome</keyword>
<comment type="caution">
    <text evidence="2">The sequence shown here is derived from an EMBL/GenBank/DDBJ whole genome shotgun (WGS) entry which is preliminary data.</text>
</comment>
<dbReference type="EMBL" id="LFBV01000005">
    <property type="protein sequence ID" value="OKH93235.1"/>
    <property type="molecule type" value="Genomic_DNA"/>
</dbReference>
<organism evidence="2 3">
    <name type="scientific">Streptomyces uncialis</name>
    <dbReference type="NCBI Taxonomy" id="1048205"/>
    <lineage>
        <taxon>Bacteria</taxon>
        <taxon>Bacillati</taxon>
        <taxon>Actinomycetota</taxon>
        <taxon>Actinomycetes</taxon>
        <taxon>Kitasatosporales</taxon>
        <taxon>Streptomycetaceae</taxon>
        <taxon>Streptomyces</taxon>
    </lineage>
</organism>
<feature type="region of interest" description="Disordered" evidence="1">
    <location>
        <begin position="116"/>
        <end position="152"/>
    </location>
</feature>
<proteinExistence type="predicted"/>